<evidence type="ECO:0000313" key="4">
    <source>
        <dbReference type="Proteomes" id="UP001470023"/>
    </source>
</evidence>
<dbReference type="EMBL" id="JBEPAZ010000002">
    <property type="protein sequence ID" value="MER6426911.1"/>
    <property type="molecule type" value="Genomic_DNA"/>
</dbReference>
<dbReference type="RefSeq" id="WP_352062810.1">
    <property type="nucleotide sequence ID" value="NZ_JBEPAZ010000002.1"/>
</dbReference>
<accession>A0ABV1TZL7</accession>
<feature type="coiled-coil region" evidence="1">
    <location>
        <begin position="210"/>
        <end position="237"/>
    </location>
</feature>
<name>A0ABV1TZL7_9ACTN</name>
<evidence type="ECO:0000256" key="2">
    <source>
        <dbReference type="SAM" id="MobiDB-lite"/>
    </source>
</evidence>
<gene>
    <name evidence="3" type="ORF">ABT272_04060</name>
</gene>
<keyword evidence="1" id="KW-0175">Coiled coil</keyword>
<feature type="region of interest" description="Disordered" evidence="2">
    <location>
        <begin position="174"/>
        <end position="199"/>
    </location>
</feature>
<evidence type="ECO:0000256" key="1">
    <source>
        <dbReference type="SAM" id="Coils"/>
    </source>
</evidence>
<proteinExistence type="predicted"/>
<keyword evidence="4" id="KW-1185">Reference proteome</keyword>
<protein>
    <submittedName>
        <fullName evidence="3">Cellulose-binding protein</fullName>
    </submittedName>
</protein>
<feature type="compositionally biased region" description="Basic and acidic residues" evidence="2">
    <location>
        <begin position="180"/>
        <end position="199"/>
    </location>
</feature>
<organism evidence="3 4">
    <name type="scientific">Streptomyces sp. 900105245</name>
    <dbReference type="NCBI Taxonomy" id="3154379"/>
    <lineage>
        <taxon>Bacteria</taxon>
        <taxon>Bacillati</taxon>
        <taxon>Actinomycetota</taxon>
        <taxon>Actinomycetes</taxon>
        <taxon>Kitasatosporales</taxon>
        <taxon>Streptomycetaceae</taxon>
        <taxon>Streptomyces</taxon>
    </lineage>
</organism>
<sequence>MSSASMPPQGFVTARGRGYRPEQVDARLTALWRERDAAWDRAARLTVLARDMEAKAARLRETVAGLAPQDYETLGASARRLFRLALEEERDIRERARRAAHECVAQAEADGEKALRAARKAADALRAEADEHARRRLLAARAEADALRVGTRREVRKGRGEALEAVREVRRRTAGLLDGQSREHTGHWAGAEREEHERTADLETRYAERTSRAEAELAEAGRALAEAEASARRVDEEAHARAAAIVADARAREEGITRRTEQMLREHGEAWDAVRAHMDEARSDLTSLTGPAAAE</sequence>
<dbReference type="Proteomes" id="UP001470023">
    <property type="component" value="Unassembled WGS sequence"/>
</dbReference>
<evidence type="ECO:0000313" key="3">
    <source>
        <dbReference type="EMBL" id="MER6426911.1"/>
    </source>
</evidence>
<reference evidence="3 4" key="1">
    <citation type="submission" date="2024-06" db="EMBL/GenBank/DDBJ databases">
        <title>The Natural Products Discovery Center: Release of the First 8490 Sequenced Strains for Exploring Actinobacteria Biosynthetic Diversity.</title>
        <authorList>
            <person name="Kalkreuter E."/>
            <person name="Kautsar S.A."/>
            <person name="Yang D."/>
            <person name="Bader C.D."/>
            <person name="Teijaro C.N."/>
            <person name="Fluegel L."/>
            <person name="Davis C.M."/>
            <person name="Simpson J.R."/>
            <person name="Lauterbach L."/>
            <person name="Steele A.D."/>
            <person name="Gui C."/>
            <person name="Meng S."/>
            <person name="Li G."/>
            <person name="Viehrig K."/>
            <person name="Ye F."/>
            <person name="Su P."/>
            <person name="Kiefer A.F."/>
            <person name="Nichols A."/>
            <person name="Cepeda A.J."/>
            <person name="Yan W."/>
            <person name="Fan B."/>
            <person name="Jiang Y."/>
            <person name="Adhikari A."/>
            <person name="Zheng C.-J."/>
            <person name="Schuster L."/>
            <person name="Cowan T.M."/>
            <person name="Smanski M.J."/>
            <person name="Chevrette M.G."/>
            <person name="De Carvalho L.P.S."/>
            <person name="Shen B."/>
        </authorList>
    </citation>
    <scope>NUCLEOTIDE SEQUENCE [LARGE SCALE GENOMIC DNA]</scope>
    <source>
        <strain evidence="3 4">NPDC001166</strain>
    </source>
</reference>
<comment type="caution">
    <text evidence="3">The sequence shown here is derived from an EMBL/GenBank/DDBJ whole genome shotgun (WGS) entry which is preliminary data.</text>
</comment>